<name>A0A1L9VBT0_ASPGL</name>
<protein>
    <submittedName>
        <fullName evidence="1">Uncharacterized protein</fullName>
    </submittedName>
</protein>
<reference evidence="2" key="1">
    <citation type="journal article" date="2017" name="Genome Biol.">
        <title>Comparative genomics reveals high biological diversity and specific adaptations in the industrially and medically important fungal genus Aspergillus.</title>
        <authorList>
            <person name="de Vries R.P."/>
            <person name="Riley R."/>
            <person name="Wiebenga A."/>
            <person name="Aguilar-Osorio G."/>
            <person name="Amillis S."/>
            <person name="Uchima C.A."/>
            <person name="Anderluh G."/>
            <person name="Asadollahi M."/>
            <person name="Askin M."/>
            <person name="Barry K."/>
            <person name="Battaglia E."/>
            <person name="Bayram O."/>
            <person name="Benocci T."/>
            <person name="Braus-Stromeyer S.A."/>
            <person name="Caldana C."/>
            <person name="Canovas D."/>
            <person name="Cerqueira G.C."/>
            <person name="Chen F."/>
            <person name="Chen W."/>
            <person name="Choi C."/>
            <person name="Clum A."/>
            <person name="Dos Santos R.A."/>
            <person name="Damasio A.R."/>
            <person name="Diallinas G."/>
            <person name="Emri T."/>
            <person name="Fekete E."/>
            <person name="Flipphi M."/>
            <person name="Freyberg S."/>
            <person name="Gallo A."/>
            <person name="Gournas C."/>
            <person name="Habgood R."/>
            <person name="Hainaut M."/>
            <person name="Harispe M.L."/>
            <person name="Henrissat B."/>
            <person name="Hilden K.S."/>
            <person name="Hope R."/>
            <person name="Hossain A."/>
            <person name="Karabika E."/>
            <person name="Karaffa L."/>
            <person name="Karanyi Z."/>
            <person name="Krasevec N."/>
            <person name="Kuo A."/>
            <person name="Kusch H."/>
            <person name="LaButti K."/>
            <person name="Lagendijk E.L."/>
            <person name="Lapidus A."/>
            <person name="Levasseur A."/>
            <person name="Lindquist E."/>
            <person name="Lipzen A."/>
            <person name="Logrieco A.F."/>
            <person name="MacCabe A."/>
            <person name="Maekelae M.R."/>
            <person name="Malavazi I."/>
            <person name="Melin P."/>
            <person name="Meyer V."/>
            <person name="Mielnichuk N."/>
            <person name="Miskei M."/>
            <person name="Molnar A.P."/>
            <person name="Mule G."/>
            <person name="Ngan C.Y."/>
            <person name="Orejas M."/>
            <person name="Orosz E."/>
            <person name="Ouedraogo J.P."/>
            <person name="Overkamp K.M."/>
            <person name="Park H.-S."/>
            <person name="Perrone G."/>
            <person name="Piumi F."/>
            <person name="Punt P.J."/>
            <person name="Ram A.F."/>
            <person name="Ramon A."/>
            <person name="Rauscher S."/>
            <person name="Record E."/>
            <person name="Riano-Pachon D.M."/>
            <person name="Robert V."/>
            <person name="Roehrig J."/>
            <person name="Ruller R."/>
            <person name="Salamov A."/>
            <person name="Salih N.S."/>
            <person name="Samson R.A."/>
            <person name="Sandor E."/>
            <person name="Sanguinetti M."/>
            <person name="Schuetze T."/>
            <person name="Sepcic K."/>
            <person name="Shelest E."/>
            <person name="Sherlock G."/>
            <person name="Sophianopoulou V."/>
            <person name="Squina F.M."/>
            <person name="Sun H."/>
            <person name="Susca A."/>
            <person name="Todd R.B."/>
            <person name="Tsang A."/>
            <person name="Unkles S.E."/>
            <person name="van de Wiele N."/>
            <person name="van Rossen-Uffink D."/>
            <person name="Oliveira J.V."/>
            <person name="Vesth T.C."/>
            <person name="Visser J."/>
            <person name="Yu J.-H."/>
            <person name="Zhou M."/>
            <person name="Andersen M.R."/>
            <person name="Archer D.B."/>
            <person name="Baker S.E."/>
            <person name="Benoit I."/>
            <person name="Brakhage A.A."/>
            <person name="Braus G.H."/>
            <person name="Fischer R."/>
            <person name="Frisvad J.C."/>
            <person name="Goldman G.H."/>
            <person name="Houbraken J."/>
            <person name="Oakley B."/>
            <person name="Pocsi I."/>
            <person name="Scazzocchio C."/>
            <person name="Seiboth B."/>
            <person name="vanKuyk P.A."/>
            <person name="Wortman J."/>
            <person name="Dyer P.S."/>
            <person name="Grigoriev I.V."/>
        </authorList>
    </citation>
    <scope>NUCLEOTIDE SEQUENCE [LARGE SCALE GENOMIC DNA]</scope>
    <source>
        <strain evidence="2">CBS 516.65</strain>
    </source>
</reference>
<dbReference type="RefSeq" id="XP_022398086.1">
    <property type="nucleotide sequence ID" value="XM_022543738.1"/>
</dbReference>
<gene>
    <name evidence="1" type="ORF">ASPGLDRAFT_28214</name>
</gene>
<dbReference type="AlphaFoldDB" id="A0A1L9VBT0"/>
<accession>A0A1L9VBT0</accession>
<dbReference type="GeneID" id="34459999"/>
<evidence type="ECO:0000313" key="2">
    <source>
        <dbReference type="Proteomes" id="UP000184300"/>
    </source>
</evidence>
<dbReference type="VEuPathDB" id="FungiDB:ASPGLDRAFT_28214"/>
<proteinExistence type="predicted"/>
<dbReference type="EMBL" id="KV878906">
    <property type="protein sequence ID" value="OJJ81388.1"/>
    <property type="molecule type" value="Genomic_DNA"/>
</dbReference>
<evidence type="ECO:0000313" key="1">
    <source>
        <dbReference type="EMBL" id="OJJ81388.1"/>
    </source>
</evidence>
<sequence length="171" mass="19445">MRWLRWRSKKPSKAAKALSSDSPSKGFKVLGLDEDTGPNIQGMLRQRAYKPTVEHKKPIAQWRFQLSQYENIFQVEHLRTAIRLNENHKFGGRPGKIVHLQDGVVMPRNEIVKPYCIDLSDDFRMPGTTGSDGCKVVGSSNSISPPECSPMTPYANFQEALVFDYSQELQY</sequence>
<dbReference type="Proteomes" id="UP000184300">
    <property type="component" value="Unassembled WGS sequence"/>
</dbReference>
<keyword evidence="2" id="KW-1185">Reference proteome</keyword>
<organism evidence="1 2">
    <name type="scientific">Aspergillus glaucus CBS 516.65</name>
    <dbReference type="NCBI Taxonomy" id="1160497"/>
    <lineage>
        <taxon>Eukaryota</taxon>
        <taxon>Fungi</taxon>
        <taxon>Dikarya</taxon>
        <taxon>Ascomycota</taxon>
        <taxon>Pezizomycotina</taxon>
        <taxon>Eurotiomycetes</taxon>
        <taxon>Eurotiomycetidae</taxon>
        <taxon>Eurotiales</taxon>
        <taxon>Aspergillaceae</taxon>
        <taxon>Aspergillus</taxon>
        <taxon>Aspergillus subgen. Aspergillus</taxon>
    </lineage>
</organism>